<accession>A0A382I935</accession>
<dbReference type="InterPro" id="IPR002110">
    <property type="entry name" value="Ankyrin_rpt"/>
</dbReference>
<protein>
    <submittedName>
        <fullName evidence="4">Uncharacterized protein</fullName>
    </submittedName>
</protein>
<feature type="region of interest" description="Disordered" evidence="3">
    <location>
        <begin position="1"/>
        <end position="22"/>
    </location>
</feature>
<keyword evidence="1" id="KW-0677">Repeat</keyword>
<sequence>GNVNAVKRHLAAGTDVNTKDDRGRTPLHWAAYDGRNKIAELLITAGADVNANSDNGTPLDTAISRKHPETTDLLRKHGGKTGKELKAEGK</sequence>
<proteinExistence type="predicted"/>
<dbReference type="PROSITE" id="PS50297">
    <property type="entry name" value="ANK_REP_REGION"/>
    <property type="match status" value="1"/>
</dbReference>
<keyword evidence="2" id="KW-0040">ANK repeat</keyword>
<dbReference type="Gene3D" id="1.25.40.20">
    <property type="entry name" value="Ankyrin repeat-containing domain"/>
    <property type="match status" value="1"/>
</dbReference>
<dbReference type="PANTHER" id="PTHR24171:SF9">
    <property type="entry name" value="ANKYRIN REPEAT DOMAIN-CONTAINING PROTEIN 39"/>
    <property type="match status" value="1"/>
</dbReference>
<evidence type="ECO:0000256" key="1">
    <source>
        <dbReference type="ARBA" id="ARBA00022737"/>
    </source>
</evidence>
<organism evidence="4">
    <name type="scientific">marine metagenome</name>
    <dbReference type="NCBI Taxonomy" id="408172"/>
    <lineage>
        <taxon>unclassified sequences</taxon>
        <taxon>metagenomes</taxon>
        <taxon>ecological metagenomes</taxon>
    </lineage>
</organism>
<dbReference type="EMBL" id="UINC01065828">
    <property type="protein sequence ID" value="SVB95895.1"/>
    <property type="molecule type" value="Genomic_DNA"/>
</dbReference>
<evidence type="ECO:0000256" key="3">
    <source>
        <dbReference type="SAM" id="MobiDB-lite"/>
    </source>
</evidence>
<dbReference type="PROSITE" id="PS50088">
    <property type="entry name" value="ANK_REPEAT"/>
    <property type="match status" value="1"/>
</dbReference>
<feature type="non-terminal residue" evidence="4">
    <location>
        <position position="1"/>
    </location>
</feature>
<feature type="compositionally biased region" description="Basic and acidic residues" evidence="3">
    <location>
        <begin position="66"/>
        <end position="90"/>
    </location>
</feature>
<evidence type="ECO:0000313" key="4">
    <source>
        <dbReference type="EMBL" id="SVB95895.1"/>
    </source>
</evidence>
<evidence type="ECO:0000256" key="2">
    <source>
        <dbReference type="ARBA" id="ARBA00023043"/>
    </source>
</evidence>
<dbReference type="InterPro" id="IPR036770">
    <property type="entry name" value="Ankyrin_rpt-contain_sf"/>
</dbReference>
<dbReference type="SUPFAM" id="SSF48403">
    <property type="entry name" value="Ankyrin repeat"/>
    <property type="match status" value="1"/>
</dbReference>
<gene>
    <name evidence="4" type="ORF">METZ01_LOCUS248749</name>
</gene>
<dbReference type="PANTHER" id="PTHR24171">
    <property type="entry name" value="ANKYRIN REPEAT DOMAIN-CONTAINING PROTEIN 39-RELATED"/>
    <property type="match status" value="1"/>
</dbReference>
<dbReference type="SMART" id="SM00248">
    <property type="entry name" value="ANK"/>
    <property type="match status" value="2"/>
</dbReference>
<name>A0A382I935_9ZZZZ</name>
<reference evidence="4" key="1">
    <citation type="submission" date="2018-05" db="EMBL/GenBank/DDBJ databases">
        <authorList>
            <person name="Lanie J.A."/>
            <person name="Ng W.-L."/>
            <person name="Kazmierczak K.M."/>
            <person name="Andrzejewski T.M."/>
            <person name="Davidsen T.M."/>
            <person name="Wayne K.J."/>
            <person name="Tettelin H."/>
            <person name="Glass J.I."/>
            <person name="Rusch D."/>
            <person name="Podicherti R."/>
            <person name="Tsui H.-C.T."/>
            <person name="Winkler M.E."/>
        </authorList>
    </citation>
    <scope>NUCLEOTIDE SEQUENCE</scope>
</reference>
<feature type="compositionally biased region" description="Basic residues" evidence="3">
    <location>
        <begin position="1"/>
        <end position="10"/>
    </location>
</feature>
<dbReference type="AlphaFoldDB" id="A0A382I935"/>
<feature type="region of interest" description="Disordered" evidence="3">
    <location>
        <begin position="50"/>
        <end position="90"/>
    </location>
</feature>
<dbReference type="Pfam" id="PF12796">
    <property type="entry name" value="Ank_2"/>
    <property type="match status" value="1"/>
</dbReference>